<evidence type="ECO:0000256" key="6">
    <source>
        <dbReference type="SAM" id="Coils"/>
    </source>
</evidence>
<dbReference type="InterPro" id="IPR006118">
    <property type="entry name" value="Recombinase_CS"/>
</dbReference>
<feature type="domain" description="Recombinase" evidence="8">
    <location>
        <begin position="161"/>
        <end position="281"/>
    </location>
</feature>
<dbReference type="InterPro" id="IPR025827">
    <property type="entry name" value="Zn_ribbon_recom_dom"/>
</dbReference>
<keyword evidence="1" id="KW-0229">DNA integration</keyword>
<sequence length="606" mass="69368">MIKKIDAVIYARVSTEEQATEGYSIKAQKDLLSSYAEKHNLTIVSEYIDEGKSGKSIDGRPQMMRLLEDAKQKKFEAVVVYKLDRLARKTRDSLEIVETLGSHGVQLISLSENIDTTTPHGKMFYTVLSSLAEMEREQIVGRVKMGMTQRAKEGKWNGGQCFGYDAKEKKLLVNETEARIVKEIFEYADQGFGYKKIVGILNRKGYTTKRGNVFSIGTLKGILDNPVYIGQVRFNQYENWAEKRRSGKNKDAIIVEGEHEAIIPEDLWERVQQKRSARSYKAVQSDQPYILTKLIRCPQCGAGMVAGKSKGANKTYRYYKCGTFHNKGASECSANSINADKAERQVLEEFKRIVTESQFLQRLVYKMNKERENAKQPLMEEKKHLESELNKCERYISNITDKLMKDPDLMTTFAEKLKEQQQVKLAYQQQLEETEEKLANTTSKPIDLMALLYFVRNLDSILDQADSEEKKELLRMIIKEIEITPTAPSPKEGRQIDKIHLHFDFTPAGVKKKSKDLIRKMGSYALDQNVDLSALDKQNPTVKEIRDTLKSLSILPSLMIRFTPINPKRTINLLHQNQPHQLMGESHLRKRKGLIGSLDHIITQSK</sequence>
<proteinExistence type="predicted"/>
<reference evidence="9 10" key="1">
    <citation type="submission" date="2018-06" db="EMBL/GenBank/DDBJ databases">
        <title>Freshwater and sediment microbial communities from various areas in North America, analyzing microbe dynamics in response to fracking.</title>
        <authorList>
            <person name="Lamendella R."/>
        </authorList>
    </citation>
    <scope>NUCLEOTIDE SEQUENCE [LARGE SCALE GENOMIC DNA]</scope>
    <source>
        <strain evidence="9 10">97B</strain>
    </source>
</reference>
<feature type="active site" description="O-(5'-phospho-DNA)-serine intermediate" evidence="4 5">
    <location>
        <position position="14"/>
    </location>
</feature>
<comment type="caution">
    <text evidence="9">The sequence shown here is derived from an EMBL/GenBank/DDBJ whole genome shotgun (WGS) entry which is preliminary data.</text>
</comment>
<dbReference type="AlphaFoldDB" id="A0A366ERF5"/>
<dbReference type="Proteomes" id="UP000252118">
    <property type="component" value="Unassembled WGS sequence"/>
</dbReference>
<dbReference type="PANTHER" id="PTHR30461">
    <property type="entry name" value="DNA-INVERTASE FROM LAMBDOID PROPHAGE"/>
    <property type="match status" value="1"/>
</dbReference>
<dbReference type="InterPro" id="IPR011109">
    <property type="entry name" value="DNA_bind_recombinase_dom"/>
</dbReference>
<dbReference type="PROSITE" id="PS51736">
    <property type="entry name" value="RECOMBINASES_3"/>
    <property type="match status" value="1"/>
</dbReference>
<evidence type="ECO:0000256" key="5">
    <source>
        <dbReference type="PROSITE-ProRule" id="PRU10137"/>
    </source>
</evidence>
<dbReference type="GO" id="GO:0003677">
    <property type="term" value="F:DNA binding"/>
    <property type="evidence" value="ECO:0007669"/>
    <property type="project" value="UniProtKB-KW"/>
</dbReference>
<feature type="coiled-coil region" evidence="6">
    <location>
        <begin position="382"/>
        <end position="444"/>
    </location>
</feature>
<dbReference type="OrthoDB" id="9811097at2"/>
<dbReference type="Gene3D" id="3.90.1750.20">
    <property type="entry name" value="Putative Large Serine Recombinase, Chain B, Domain 2"/>
    <property type="match status" value="1"/>
</dbReference>
<gene>
    <name evidence="9" type="ORF">DET59_105258</name>
</gene>
<dbReference type="InterPro" id="IPR038109">
    <property type="entry name" value="DNA_bind_recomb_sf"/>
</dbReference>
<name>A0A366ERF5_9BACI</name>
<dbReference type="CDD" id="cd00338">
    <property type="entry name" value="Ser_Recombinase"/>
    <property type="match status" value="1"/>
</dbReference>
<evidence type="ECO:0000256" key="3">
    <source>
        <dbReference type="ARBA" id="ARBA00023172"/>
    </source>
</evidence>
<dbReference type="Gene3D" id="3.40.50.1390">
    <property type="entry name" value="Resolvase, N-terminal catalytic domain"/>
    <property type="match status" value="1"/>
</dbReference>
<keyword evidence="3" id="KW-0233">DNA recombination</keyword>
<dbReference type="Pfam" id="PF00239">
    <property type="entry name" value="Resolvase"/>
    <property type="match status" value="1"/>
</dbReference>
<organism evidence="9 10">
    <name type="scientific">Rossellomorea aquimaris</name>
    <dbReference type="NCBI Taxonomy" id="189382"/>
    <lineage>
        <taxon>Bacteria</taxon>
        <taxon>Bacillati</taxon>
        <taxon>Bacillota</taxon>
        <taxon>Bacilli</taxon>
        <taxon>Bacillales</taxon>
        <taxon>Bacillaceae</taxon>
        <taxon>Rossellomorea</taxon>
    </lineage>
</organism>
<dbReference type="PROSITE" id="PS51737">
    <property type="entry name" value="RECOMBINASE_DNA_BIND"/>
    <property type="match status" value="1"/>
</dbReference>
<dbReference type="InterPro" id="IPR050639">
    <property type="entry name" value="SSR_resolvase"/>
</dbReference>
<evidence type="ECO:0000259" key="8">
    <source>
        <dbReference type="PROSITE" id="PS51737"/>
    </source>
</evidence>
<dbReference type="SUPFAM" id="SSF53041">
    <property type="entry name" value="Resolvase-like"/>
    <property type="match status" value="1"/>
</dbReference>
<evidence type="ECO:0000256" key="2">
    <source>
        <dbReference type="ARBA" id="ARBA00023125"/>
    </source>
</evidence>
<evidence type="ECO:0000256" key="4">
    <source>
        <dbReference type="PIRSR" id="PIRSR606118-50"/>
    </source>
</evidence>
<dbReference type="InterPro" id="IPR006119">
    <property type="entry name" value="Resolv_N"/>
</dbReference>
<dbReference type="GO" id="GO:0015074">
    <property type="term" value="P:DNA integration"/>
    <property type="evidence" value="ECO:0007669"/>
    <property type="project" value="UniProtKB-KW"/>
</dbReference>
<evidence type="ECO:0000256" key="1">
    <source>
        <dbReference type="ARBA" id="ARBA00022908"/>
    </source>
</evidence>
<dbReference type="SMART" id="SM00857">
    <property type="entry name" value="Resolvase"/>
    <property type="match status" value="1"/>
</dbReference>
<evidence type="ECO:0000313" key="9">
    <source>
        <dbReference type="EMBL" id="RBP04968.1"/>
    </source>
</evidence>
<dbReference type="PROSITE" id="PS00397">
    <property type="entry name" value="RECOMBINASES_1"/>
    <property type="match status" value="1"/>
</dbReference>
<dbReference type="Pfam" id="PF13408">
    <property type="entry name" value="Zn_ribbon_recom"/>
    <property type="match status" value="1"/>
</dbReference>
<evidence type="ECO:0000259" key="7">
    <source>
        <dbReference type="PROSITE" id="PS51736"/>
    </source>
</evidence>
<dbReference type="InterPro" id="IPR036162">
    <property type="entry name" value="Resolvase-like_N_sf"/>
</dbReference>
<keyword evidence="2" id="KW-0238">DNA-binding</keyword>
<dbReference type="GO" id="GO:0000150">
    <property type="term" value="F:DNA strand exchange activity"/>
    <property type="evidence" value="ECO:0007669"/>
    <property type="project" value="InterPro"/>
</dbReference>
<accession>A0A366ERF5</accession>
<dbReference type="Pfam" id="PF07508">
    <property type="entry name" value="Recombinase"/>
    <property type="match status" value="1"/>
</dbReference>
<keyword evidence="6" id="KW-0175">Coiled coil</keyword>
<dbReference type="PANTHER" id="PTHR30461:SF23">
    <property type="entry name" value="DNA RECOMBINASE-RELATED"/>
    <property type="match status" value="1"/>
</dbReference>
<feature type="domain" description="Resolvase/invertase-type recombinase catalytic" evidence="7">
    <location>
        <begin position="6"/>
        <end position="154"/>
    </location>
</feature>
<evidence type="ECO:0000313" key="10">
    <source>
        <dbReference type="Proteomes" id="UP000252118"/>
    </source>
</evidence>
<dbReference type="EMBL" id="QNRJ01000005">
    <property type="protein sequence ID" value="RBP04968.1"/>
    <property type="molecule type" value="Genomic_DNA"/>
</dbReference>
<protein>
    <submittedName>
        <fullName evidence="9">Site-specific DNA recombinase</fullName>
    </submittedName>
</protein>